<feature type="transmembrane region" description="Helical" evidence="1">
    <location>
        <begin position="12"/>
        <end position="33"/>
    </location>
</feature>
<proteinExistence type="predicted"/>
<organism evidence="2 3">
    <name type="scientific">Paenibacillus graminis</name>
    <dbReference type="NCBI Taxonomy" id="189425"/>
    <lineage>
        <taxon>Bacteria</taxon>
        <taxon>Bacillati</taxon>
        <taxon>Bacillota</taxon>
        <taxon>Bacilli</taxon>
        <taxon>Bacillales</taxon>
        <taxon>Paenibacillaceae</taxon>
        <taxon>Paenibacillus</taxon>
    </lineage>
</organism>
<dbReference type="HOGENOM" id="CLU_102880_5_2_9"/>
<sequence>MKSLILKDLYNIGHNAKSMFFMLLVFAFIFVPFSGPEAYIIASGILCSMMVMTTFSFDDNSKWMKYAMVTPVTKKDLVASKFIVLLIFSITGVVIGLVIGFIGGIIVRKVDYSNMSDVLTLPVVAMAGLVIAEILGSMSIPLLFKFGTEKARTLSLVSFIIPAVICFGVYEILIFFGVSFTDQLKFILLCCSPVIALAWNLMMYKISYAIFSKKELLY</sequence>
<name>A0A089M3M8_9BACL</name>
<accession>A0A089M3M8</accession>
<dbReference type="RefSeq" id="WP_025703779.1">
    <property type="nucleotide sequence ID" value="NZ_CP009287.1"/>
</dbReference>
<dbReference type="EMBL" id="CP009287">
    <property type="protein sequence ID" value="AIQ66970.1"/>
    <property type="molecule type" value="Genomic_DNA"/>
</dbReference>
<feature type="transmembrane region" description="Helical" evidence="1">
    <location>
        <begin position="119"/>
        <end position="144"/>
    </location>
</feature>
<evidence type="ECO:0000256" key="1">
    <source>
        <dbReference type="SAM" id="Phobius"/>
    </source>
</evidence>
<keyword evidence="1" id="KW-0812">Transmembrane</keyword>
<evidence type="ECO:0000313" key="2">
    <source>
        <dbReference type="EMBL" id="AIQ66970.1"/>
    </source>
</evidence>
<reference evidence="2 3" key="1">
    <citation type="submission" date="2014-08" db="EMBL/GenBank/DDBJ databases">
        <title>Comparative genomics of the Paenibacillus odorifer group.</title>
        <authorList>
            <person name="den Bakker H.C."/>
            <person name="Tsai Y.-C."/>
            <person name="Martin N."/>
            <person name="Korlach J."/>
            <person name="Wiedmann M."/>
        </authorList>
    </citation>
    <scope>NUCLEOTIDE SEQUENCE [LARGE SCALE GENOMIC DNA]</scope>
    <source>
        <strain evidence="2 3">DSM 15220</strain>
    </source>
</reference>
<feature type="transmembrane region" description="Helical" evidence="1">
    <location>
        <begin position="186"/>
        <end position="204"/>
    </location>
</feature>
<gene>
    <name evidence="2" type="ORF">PGRAT_04400</name>
</gene>
<evidence type="ECO:0000313" key="3">
    <source>
        <dbReference type="Proteomes" id="UP000029500"/>
    </source>
</evidence>
<evidence type="ECO:0008006" key="4">
    <source>
        <dbReference type="Google" id="ProtNLM"/>
    </source>
</evidence>
<keyword evidence="1" id="KW-1133">Transmembrane helix</keyword>
<feature type="transmembrane region" description="Helical" evidence="1">
    <location>
        <begin position="156"/>
        <end position="180"/>
    </location>
</feature>
<dbReference type="OrthoDB" id="1655186at2"/>
<feature type="transmembrane region" description="Helical" evidence="1">
    <location>
        <begin position="78"/>
        <end position="107"/>
    </location>
</feature>
<dbReference type="KEGG" id="pgm:PGRAT_04400"/>
<dbReference type="eggNOG" id="ENOG502Z9JU">
    <property type="taxonomic scope" value="Bacteria"/>
</dbReference>
<dbReference type="AlphaFoldDB" id="A0A089M3M8"/>
<feature type="transmembrane region" description="Helical" evidence="1">
    <location>
        <begin position="39"/>
        <end position="57"/>
    </location>
</feature>
<dbReference type="Proteomes" id="UP000029500">
    <property type="component" value="Chromosome"/>
</dbReference>
<dbReference type="STRING" id="189425.PGRAT_04400"/>
<dbReference type="InterPro" id="IPR025699">
    <property type="entry name" value="ABC2_memb-like"/>
</dbReference>
<dbReference type="Pfam" id="PF13346">
    <property type="entry name" value="ABC2_membrane_5"/>
    <property type="match status" value="1"/>
</dbReference>
<keyword evidence="1" id="KW-0472">Membrane</keyword>
<protein>
    <recommendedName>
        <fullName evidence="4">ABC-2 transporter permease</fullName>
    </recommendedName>
</protein>
<keyword evidence="3" id="KW-1185">Reference proteome</keyword>